<name>A0AAD9PND8_9APIC</name>
<evidence type="ECO:0000313" key="5">
    <source>
        <dbReference type="Proteomes" id="UP001214638"/>
    </source>
</evidence>
<organism evidence="4 5">
    <name type="scientific">Babesia duncani</name>
    <dbReference type="NCBI Taxonomy" id="323732"/>
    <lineage>
        <taxon>Eukaryota</taxon>
        <taxon>Sar</taxon>
        <taxon>Alveolata</taxon>
        <taxon>Apicomplexa</taxon>
        <taxon>Aconoidasida</taxon>
        <taxon>Piroplasmida</taxon>
        <taxon>Babesiidae</taxon>
        <taxon>Babesia</taxon>
    </lineage>
</organism>
<sequence>MCNGFILSWAFLVVYLFFTFASCFKLSNGVGRLGTCEAFGYHGDKLKIRLGSFFDDGSEPTEEEISESKQFLAHIYSNPIYDEREPPKAEKIPVNVKNHGVLKNLGRKSHQDILDDIRNEMDTRVKKEEMQDDERFANLPDGHSLEFQRESINADELLSRFANAKFTWDAKSNFETQRTFKSQDLPHGMRYRKLGESDLIVSEMGMGTCMFDNPELIDFDHAVEIMQVAHKRYGINFYDTCEYDPYPYEPRSFLEGHHRTLKEFLKRVDRKNVIISGRISSNNLGVHKTSGRFLSWVRDDILAEPNLKTIQGAVDGLLQSLGTDYLDILSFVYPYRYVPLGHLGEDTYCWSREWKFANAPKAPELSGDDEEYLSRTCEILNELFALGKIRAVGLSNDTLWGMFQMKHKLNRKFKLACSQHLYNLLHRNEVESSGLSEACLTENLNCPIVAYGALAGGILTGKYIDPQRHNPMGPDKVHEPASLNDLKAPRMCEIPEDYGHLNFGPSNGRCNIYPDTYHTHRTVWCQHATAEYLKVARTHGMTLSHLSLLWVLSRPFIASTIIGPRTIGQLHDTVSVLNQRVTRDLEQDIHEIFLRYRAPTMGGPQRLTRLDEEMDSSLSQNELLKQGALPIWSGGSHWDMDNIPSLEKIDALESHAEEYIDVKRIFGLLDKPNDDNWPNYRCWVERINEMLPGEYFAVKESRLFGWDKMKLDEFTVVPKTSQEVARDDTSDFHFYWRGGKVYVGKTTKAIEDFYNDKQAVFNVMKERERSILSSQGRKEPVSPTIACNKIQYDGEQMWSMFDADLIFKRLLKNHEIDTLNESELYKILYQCGLDEVKLSIEEEKCAIFAHAKRQKPDFLAPLNQEEMAIRDSNEES</sequence>
<dbReference type="InterPro" id="IPR050523">
    <property type="entry name" value="AKR_Detox_Biosynth"/>
</dbReference>
<keyword evidence="2" id="KW-0732">Signal</keyword>
<dbReference type="AlphaFoldDB" id="A0AAD9PND8"/>
<accession>A0AAD9PND8</accession>
<dbReference type="RefSeq" id="XP_067804801.1">
    <property type="nucleotide sequence ID" value="XM_067946010.1"/>
</dbReference>
<feature type="domain" description="NADP-dependent oxidoreductase" evidence="3">
    <location>
        <begin position="203"/>
        <end position="584"/>
    </location>
</feature>
<feature type="chain" id="PRO_5042238056" evidence="2">
    <location>
        <begin position="22"/>
        <end position="876"/>
    </location>
</feature>
<evidence type="ECO:0000313" key="4">
    <source>
        <dbReference type="EMBL" id="KAK2197959.1"/>
    </source>
</evidence>
<dbReference type="PANTHER" id="PTHR43364">
    <property type="entry name" value="NADH-SPECIFIC METHYLGLYOXAL REDUCTASE-RELATED"/>
    <property type="match status" value="1"/>
</dbReference>
<dbReference type="InterPro" id="IPR023210">
    <property type="entry name" value="NADP_OxRdtase_dom"/>
</dbReference>
<dbReference type="PANTHER" id="PTHR43364:SF4">
    <property type="entry name" value="NAD(P)-LINKED OXIDOREDUCTASE SUPERFAMILY PROTEIN"/>
    <property type="match status" value="1"/>
</dbReference>
<protein>
    <submittedName>
        <fullName evidence="4">Bifunctional NADP-dependent oxidoreductase domain superfamily/NADP-dependent oxidoreductase domain</fullName>
    </submittedName>
</protein>
<dbReference type="GeneID" id="94335261"/>
<dbReference type="InterPro" id="IPR036812">
    <property type="entry name" value="NAD(P)_OxRdtase_dom_sf"/>
</dbReference>
<gene>
    <name evidence="4" type="ORF">BdWA1_000963</name>
</gene>
<reference evidence="4" key="1">
    <citation type="journal article" date="2023" name="Nat. Microbiol.">
        <title>Babesia duncani multi-omics identifies virulence factors and drug targets.</title>
        <authorList>
            <person name="Singh P."/>
            <person name="Lonardi S."/>
            <person name="Liang Q."/>
            <person name="Vydyam P."/>
            <person name="Khabirova E."/>
            <person name="Fang T."/>
            <person name="Gihaz S."/>
            <person name="Thekkiniath J."/>
            <person name="Munshi M."/>
            <person name="Abel S."/>
            <person name="Ciampossin L."/>
            <person name="Batugedara G."/>
            <person name="Gupta M."/>
            <person name="Lu X.M."/>
            <person name="Lenz T."/>
            <person name="Chakravarty S."/>
            <person name="Cornillot E."/>
            <person name="Hu Y."/>
            <person name="Ma W."/>
            <person name="Gonzalez L.M."/>
            <person name="Sanchez S."/>
            <person name="Estrada K."/>
            <person name="Sanchez-Flores A."/>
            <person name="Montero E."/>
            <person name="Harb O.S."/>
            <person name="Le Roch K.G."/>
            <person name="Mamoun C.B."/>
        </authorList>
    </citation>
    <scope>NUCLEOTIDE SEQUENCE</scope>
    <source>
        <strain evidence="4">WA1</strain>
    </source>
</reference>
<dbReference type="Gene3D" id="3.20.20.100">
    <property type="entry name" value="NADP-dependent oxidoreductase domain"/>
    <property type="match status" value="1"/>
</dbReference>
<proteinExistence type="predicted"/>
<feature type="signal peptide" evidence="2">
    <location>
        <begin position="1"/>
        <end position="21"/>
    </location>
</feature>
<dbReference type="GO" id="GO:0016491">
    <property type="term" value="F:oxidoreductase activity"/>
    <property type="evidence" value="ECO:0007669"/>
    <property type="project" value="UniProtKB-KW"/>
</dbReference>
<keyword evidence="1" id="KW-0560">Oxidoreductase</keyword>
<dbReference type="EMBL" id="JALLKP010000001">
    <property type="protein sequence ID" value="KAK2197959.1"/>
    <property type="molecule type" value="Genomic_DNA"/>
</dbReference>
<evidence type="ECO:0000256" key="2">
    <source>
        <dbReference type="SAM" id="SignalP"/>
    </source>
</evidence>
<comment type="caution">
    <text evidence="4">The sequence shown here is derived from an EMBL/GenBank/DDBJ whole genome shotgun (WGS) entry which is preliminary data.</text>
</comment>
<dbReference type="KEGG" id="bdw:94335261"/>
<dbReference type="Pfam" id="PF00248">
    <property type="entry name" value="Aldo_ket_red"/>
    <property type="match status" value="1"/>
</dbReference>
<evidence type="ECO:0000256" key="1">
    <source>
        <dbReference type="ARBA" id="ARBA00023002"/>
    </source>
</evidence>
<dbReference type="Proteomes" id="UP001214638">
    <property type="component" value="Unassembled WGS sequence"/>
</dbReference>
<evidence type="ECO:0000259" key="3">
    <source>
        <dbReference type="Pfam" id="PF00248"/>
    </source>
</evidence>
<keyword evidence="5" id="KW-1185">Reference proteome</keyword>
<dbReference type="SUPFAM" id="SSF51430">
    <property type="entry name" value="NAD(P)-linked oxidoreductase"/>
    <property type="match status" value="1"/>
</dbReference>